<dbReference type="AlphaFoldDB" id="A0A090FA55"/>
<evidence type="ECO:0000313" key="2">
    <source>
        <dbReference type="Proteomes" id="UP000046373"/>
    </source>
</evidence>
<sequence>MSNPVDAPGRPGLLKFCSPNDHAISNLRSRVIYCQHYSRFNDPFEFWAEFRRGMPDVKTEPERFEAAQREWGYQSPDGMNDPDTAAYFEEMLLYEPPFEMMLDKVRIACFGSEPDNLLMWSHYADGLRGFCIVFDEEAIVGADPEAYVLDVAYLDRPPVVDSFVYAIAWDQQEFHLGAIEETQAQIKYGRKVDEERWLGPYQEAADTALAHMKEIWQQVFGTKPLDWKYENERRLLLQTDLVGEEPLLRSYPAKAVREIIYGERMPPAFLARLQTVVREAYGDIPIRMARRSNDAYALFIN</sequence>
<accession>A0A090FA55</accession>
<proteinExistence type="predicted"/>
<gene>
    <name evidence="1" type="ORF">MPLDJ20_230111</name>
</gene>
<dbReference type="Proteomes" id="UP000046373">
    <property type="component" value="Unassembled WGS sequence"/>
</dbReference>
<evidence type="ECO:0000313" key="1">
    <source>
        <dbReference type="EMBL" id="CDX38541.1"/>
    </source>
</evidence>
<dbReference type="Pfam" id="PF11185">
    <property type="entry name" value="DUF2971"/>
    <property type="match status" value="1"/>
</dbReference>
<evidence type="ECO:0008006" key="3">
    <source>
        <dbReference type="Google" id="ProtNLM"/>
    </source>
</evidence>
<protein>
    <recommendedName>
        <fullName evidence="3">DUF2971 domain-containing protein</fullName>
    </recommendedName>
</protein>
<reference evidence="1 2" key="1">
    <citation type="submission" date="2014-08" db="EMBL/GenBank/DDBJ databases">
        <authorList>
            <person name="Moulin Lionel"/>
        </authorList>
    </citation>
    <scope>NUCLEOTIDE SEQUENCE [LARGE SCALE GENOMIC DNA]</scope>
</reference>
<dbReference type="InterPro" id="IPR021352">
    <property type="entry name" value="DUF2971"/>
</dbReference>
<dbReference type="EMBL" id="CCNB01000016">
    <property type="protein sequence ID" value="CDX38541.1"/>
    <property type="molecule type" value="Genomic_DNA"/>
</dbReference>
<organism evidence="1 2">
    <name type="scientific">Mesorhizobium plurifarium</name>
    <dbReference type="NCBI Taxonomy" id="69974"/>
    <lineage>
        <taxon>Bacteria</taxon>
        <taxon>Pseudomonadati</taxon>
        <taxon>Pseudomonadota</taxon>
        <taxon>Alphaproteobacteria</taxon>
        <taxon>Hyphomicrobiales</taxon>
        <taxon>Phyllobacteriaceae</taxon>
        <taxon>Mesorhizobium</taxon>
    </lineage>
</organism>
<name>A0A090FA55_MESPL</name>